<keyword evidence="3" id="KW-1185">Reference proteome</keyword>
<evidence type="ECO:0000313" key="3">
    <source>
        <dbReference type="Proteomes" id="UP001066276"/>
    </source>
</evidence>
<sequence>MVQRSSGLIQGLERRPHAKTVSPAGRGSSSGCQPVRPHTPGRSRPSRPGPGQRAQDAINASWEAARAPPGSVRHRSHNSTNGCDVIYGRRSPPLTSSGATTPRCRELRTRPAPLPASRLPPSRRVRVRRVLGFP</sequence>
<gene>
    <name evidence="2" type="ORF">NDU88_000098</name>
</gene>
<name>A0AAV7SVM0_PLEWA</name>
<evidence type="ECO:0000256" key="1">
    <source>
        <dbReference type="SAM" id="MobiDB-lite"/>
    </source>
</evidence>
<evidence type="ECO:0000313" key="2">
    <source>
        <dbReference type="EMBL" id="KAJ1168149.1"/>
    </source>
</evidence>
<protein>
    <submittedName>
        <fullName evidence="2">Uncharacterized protein</fullName>
    </submittedName>
</protein>
<comment type="caution">
    <text evidence="2">The sequence shown here is derived from an EMBL/GenBank/DDBJ whole genome shotgun (WGS) entry which is preliminary data.</text>
</comment>
<dbReference type="AlphaFoldDB" id="A0AAV7SVM0"/>
<dbReference type="EMBL" id="JANPWB010000007">
    <property type="protein sequence ID" value="KAJ1168149.1"/>
    <property type="molecule type" value="Genomic_DNA"/>
</dbReference>
<proteinExistence type="predicted"/>
<feature type="region of interest" description="Disordered" evidence="1">
    <location>
        <begin position="1"/>
        <end position="119"/>
    </location>
</feature>
<organism evidence="2 3">
    <name type="scientific">Pleurodeles waltl</name>
    <name type="common">Iberian ribbed newt</name>
    <dbReference type="NCBI Taxonomy" id="8319"/>
    <lineage>
        <taxon>Eukaryota</taxon>
        <taxon>Metazoa</taxon>
        <taxon>Chordata</taxon>
        <taxon>Craniata</taxon>
        <taxon>Vertebrata</taxon>
        <taxon>Euteleostomi</taxon>
        <taxon>Amphibia</taxon>
        <taxon>Batrachia</taxon>
        <taxon>Caudata</taxon>
        <taxon>Salamandroidea</taxon>
        <taxon>Salamandridae</taxon>
        <taxon>Pleurodelinae</taxon>
        <taxon>Pleurodeles</taxon>
    </lineage>
</organism>
<accession>A0AAV7SVM0</accession>
<dbReference type="Proteomes" id="UP001066276">
    <property type="component" value="Chromosome 4_1"/>
</dbReference>
<reference evidence="2" key="1">
    <citation type="journal article" date="2022" name="bioRxiv">
        <title>Sequencing and chromosome-scale assembly of the giantPleurodeles waltlgenome.</title>
        <authorList>
            <person name="Brown T."/>
            <person name="Elewa A."/>
            <person name="Iarovenko S."/>
            <person name="Subramanian E."/>
            <person name="Araus A.J."/>
            <person name="Petzold A."/>
            <person name="Susuki M."/>
            <person name="Suzuki K.-i.T."/>
            <person name="Hayashi T."/>
            <person name="Toyoda A."/>
            <person name="Oliveira C."/>
            <person name="Osipova E."/>
            <person name="Leigh N.D."/>
            <person name="Simon A."/>
            <person name="Yun M.H."/>
        </authorList>
    </citation>
    <scope>NUCLEOTIDE SEQUENCE</scope>
    <source>
        <strain evidence="2">20211129_DDA</strain>
        <tissue evidence="2">Liver</tissue>
    </source>
</reference>